<dbReference type="CDD" id="cd05155">
    <property type="entry name" value="APH_ChoK_like_1"/>
    <property type="match status" value="1"/>
</dbReference>
<dbReference type="RefSeq" id="WP_156531853.1">
    <property type="nucleotide sequence ID" value="NZ_JACXXJ020000005.1"/>
</dbReference>
<dbReference type="PANTHER" id="PTHR21310">
    <property type="entry name" value="AMINOGLYCOSIDE PHOSPHOTRANSFERASE-RELATED-RELATED"/>
    <property type="match status" value="1"/>
</dbReference>
<accession>A0AAE2UXV9</accession>
<reference evidence="2" key="1">
    <citation type="submission" date="2020-11" db="EMBL/GenBank/DDBJ databases">
        <title>Agrobacterium vitis strain K377 genome.</title>
        <authorList>
            <person name="Xi H."/>
        </authorList>
    </citation>
    <scope>NUCLEOTIDE SEQUENCE</scope>
    <source>
        <strain evidence="2">K377</strain>
    </source>
</reference>
<dbReference type="EMBL" id="JACXXJ020000005">
    <property type="protein sequence ID" value="MBF2718085.1"/>
    <property type="molecule type" value="Genomic_DNA"/>
</dbReference>
<protein>
    <submittedName>
        <fullName evidence="2">Aminoglycoside phosphotransferase family protein</fullName>
    </submittedName>
</protein>
<dbReference type="InterPro" id="IPR011009">
    <property type="entry name" value="Kinase-like_dom_sf"/>
</dbReference>
<dbReference type="SUPFAM" id="SSF56112">
    <property type="entry name" value="Protein kinase-like (PK-like)"/>
    <property type="match status" value="1"/>
</dbReference>
<comment type="caution">
    <text evidence="2">The sequence shown here is derived from an EMBL/GenBank/DDBJ whole genome shotgun (WGS) entry which is preliminary data.</text>
</comment>
<dbReference type="InterPro" id="IPR002575">
    <property type="entry name" value="Aminoglycoside_PTrfase"/>
</dbReference>
<dbReference type="AlphaFoldDB" id="A0AAE2UXV9"/>
<dbReference type="Gene3D" id="3.90.1200.10">
    <property type="match status" value="1"/>
</dbReference>
<sequence length="299" mass="33646">MHSDQININAAHVRDLIADQFPQFRGEEIIELETAGTANAIFRIGAKHAARFPLRMMDPAECTRLLEAEARASAEFTECCLFPCPKPVGIGRQSSDYPLPWCVQTWIEGQIATPTGLCNSPVFALDLVRLIITLRTANLNGRTFEGRGRGGNLTDHDEWMEVCFSKSEHLLDVDHLRSMWRSLRELPSPNREVMSHKDIIPTNLLVNGEHLVGVLDTGGFTPADPSLDLVAGWHLLDRDTRAVFREGLQVDDLEWHRGAAWAFQQAMGLVWYYKDTNPIMADLGRSTISRLIEDYPLQV</sequence>
<feature type="domain" description="Aminoglycoside phosphotransferase" evidence="1">
    <location>
        <begin position="35"/>
        <end position="261"/>
    </location>
</feature>
<evidence type="ECO:0000313" key="3">
    <source>
        <dbReference type="Proteomes" id="UP000655037"/>
    </source>
</evidence>
<organism evidence="2 3">
    <name type="scientific">Agrobacterium vitis</name>
    <name type="common">Rhizobium vitis</name>
    <dbReference type="NCBI Taxonomy" id="373"/>
    <lineage>
        <taxon>Bacteria</taxon>
        <taxon>Pseudomonadati</taxon>
        <taxon>Pseudomonadota</taxon>
        <taxon>Alphaproteobacteria</taxon>
        <taxon>Hyphomicrobiales</taxon>
        <taxon>Rhizobiaceae</taxon>
        <taxon>Rhizobium/Agrobacterium group</taxon>
        <taxon>Agrobacterium</taxon>
    </lineage>
</organism>
<evidence type="ECO:0000313" key="2">
    <source>
        <dbReference type="EMBL" id="MBF2718085.1"/>
    </source>
</evidence>
<proteinExistence type="predicted"/>
<gene>
    <name evidence="2" type="ORF">IEI95_028170</name>
</gene>
<evidence type="ECO:0000259" key="1">
    <source>
        <dbReference type="Pfam" id="PF01636"/>
    </source>
</evidence>
<dbReference type="Gene3D" id="3.30.200.20">
    <property type="entry name" value="Phosphorylase Kinase, domain 1"/>
    <property type="match status" value="1"/>
</dbReference>
<dbReference type="InterPro" id="IPR051678">
    <property type="entry name" value="AGP_Transferase"/>
</dbReference>
<dbReference type="Pfam" id="PF01636">
    <property type="entry name" value="APH"/>
    <property type="match status" value="1"/>
</dbReference>
<dbReference type="PANTHER" id="PTHR21310:SF42">
    <property type="entry name" value="BIFUNCTIONAL AAC_APH"/>
    <property type="match status" value="1"/>
</dbReference>
<name>A0AAE2UXV9_AGRVI</name>
<dbReference type="Proteomes" id="UP000655037">
    <property type="component" value="Unassembled WGS sequence"/>
</dbReference>